<dbReference type="GO" id="GO:0006508">
    <property type="term" value="P:proteolysis"/>
    <property type="evidence" value="ECO:0007669"/>
    <property type="project" value="UniProtKB-KW"/>
</dbReference>
<name>A0AB35U277_9FIRM</name>
<dbReference type="Proteomes" id="UP001286174">
    <property type="component" value="Unassembled WGS sequence"/>
</dbReference>
<dbReference type="AlphaFoldDB" id="A0AB35U277"/>
<dbReference type="GO" id="GO:0009252">
    <property type="term" value="P:peptidoglycan biosynthetic process"/>
    <property type="evidence" value="ECO:0007669"/>
    <property type="project" value="TreeGrafter"/>
</dbReference>
<keyword evidence="3" id="KW-0328">Glycosyltransferase</keyword>
<comment type="caution">
    <text evidence="12">The sequence shown here is derived from an EMBL/GenBank/DDBJ whole genome shotgun (WGS) entry which is preliminary data.</text>
</comment>
<dbReference type="SUPFAM" id="SSF53955">
    <property type="entry name" value="Lysozyme-like"/>
    <property type="match status" value="1"/>
</dbReference>
<feature type="domain" description="Glycosyl transferase family 51" evidence="11">
    <location>
        <begin position="74"/>
        <end position="257"/>
    </location>
</feature>
<dbReference type="Pfam" id="PF00912">
    <property type="entry name" value="Transgly"/>
    <property type="match status" value="1"/>
</dbReference>
<dbReference type="PANTHER" id="PTHR32282:SF29">
    <property type="entry name" value="PENICILLIN-BINDING PROTEIN 1A"/>
    <property type="match status" value="1"/>
</dbReference>
<dbReference type="InterPro" id="IPR036950">
    <property type="entry name" value="PBP_transglycosylase"/>
</dbReference>
<keyword evidence="13" id="KW-1185">Reference proteome</keyword>
<evidence type="ECO:0000259" key="10">
    <source>
        <dbReference type="Pfam" id="PF00905"/>
    </source>
</evidence>
<keyword evidence="1" id="KW-0121">Carboxypeptidase</keyword>
<evidence type="ECO:0000256" key="5">
    <source>
        <dbReference type="ARBA" id="ARBA00022801"/>
    </source>
</evidence>
<proteinExistence type="predicted"/>
<organism evidence="12 13">
    <name type="scientific">Grylomicrobium aquisgranensis</name>
    <dbReference type="NCBI Taxonomy" id="2926318"/>
    <lineage>
        <taxon>Bacteria</taxon>
        <taxon>Bacillati</taxon>
        <taxon>Bacillota</taxon>
        <taxon>Erysipelotrichia</taxon>
        <taxon>Erysipelotrichales</taxon>
        <taxon>Erysipelotrichaceae</taxon>
        <taxon>Grylomicrobium</taxon>
    </lineage>
</organism>
<dbReference type="GO" id="GO:0030288">
    <property type="term" value="C:outer membrane-bounded periplasmic space"/>
    <property type="evidence" value="ECO:0007669"/>
    <property type="project" value="TreeGrafter"/>
</dbReference>
<keyword evidence="5" id="KW-0378">Hydrolase</keyword>
<dbReference type="PANTHER" id="PTHR32282">
    <property type="entry name" value="BINDING PROTEIN TRANSPEPTIDASE, PUTATIVE-RELATED"/>
    <property type="match status" value="1"/>
</dbReference>
<evidence type="ECO:0000256" key="9">
    <source>
        <dbReference type="SAM" id="Phobius"/>
    </source>
</evidence>
<reference evidence="12 13" key="1">
    <citation type="submission" date="2022-03" db="EMBL/GenBank/DDBJ databases">
        <title>Novel taxa within the pig intestine.</title>
        <authorList>
            <person name="Wylensek D."/>
            <person name="Bishof K."/>
            <person name="Afrizal A."/>
            <person name="Clavel T."/>
        </authorList>
    </citation>
    <scope>NUCLEOTIDE SEQUENCE [LARGE SCALE GENOMIC DNA]</scope>
    <source>
        <strain evidence="12 13">CLA-KB-P133</strain>
    </source>
</reference>
<dbReference type="InterPro" id="IPR023346">
    <property type="entry name" value="Lysozyme-like_dom_sf"/>
</dbReference>
<dbReference type="GO" id="GO:0008955">
    <property type="term" value="F:peptidoglycan glycosyltransferase activity"/>
    <property type="evidence" value="ECO:0007669"/>
    <property type="project" value="UniProtKB-EC"/>
</dbReference>
<dbReference type="InterPro" id="IPR050396">
    <property type="entry name" value="Glycosyltr_51/Transpeptidase"/>
</dbReference>
<dbReference type="EMBL" id="JALBUR010000001">
    <property type="protein sequence ID" value="MDX8418676.1"/>
    <property type="molecule type" value="Genomic_DNA"/>
</dbReference>
<evidence type="ECO:0000256" key="3">
    <source>
        <dbReference type="ARBA" id="ARBA00022676"/>
    </source>
</evidence>
<dbReference type="RefSeq" id="WP_370595340.1">
    <property type="nucleotide sequence ID" value="NZ_JALBUR010000001.1"/>
</dbReference>
<dbReference type="GO" id="GO:0009002">
    <property type="term" value="F:serine-type D-Ala-D-Ala carboxypeptidase activity"/>
    <property type="evidence" value="ECO:0007669"/>
    <property type="project" value="UniProtKB-EC"/>
</dbReference>
<evidence type="ECO:0000259" key="11">
    <source>
        <dbReference type="Pfam" id="PF00912"/>
    </source>
</evidence>
<evidence type="ECO:0000256" key="4">
    <source>
        <dbReference type="ARBA" id="ARBA00022679"/>
    </source>
</evidence>
<feature type="transmembrane region" description="Helical" evidence="9">
    <location>
        <begin position="20"/>
        <end position="44"/>
    </location>
</feature>
<keyword evidence="4" id="KW-0808">Transferase</keyword>
<evidence type="ECO:0000256" key="6">
    <source>
        <dbReference type="ARBA" id="ARBA00023268"/>
    </source>
</evidence>
<evidence type="ECO:0000313" key="12">
    <source>
        <dbReference type="EMBL" id="MDX8418676.1"/>
    </source>
</evidence>
<evidence type="ECO:0000256" key="8">
    <source>
        <dbReference type="ARBA" id="ARBA00049902"/>
    </source>
</evidence>
<feature type="domain" description="Penicillin-binding protein transpeptidase" evidence="10">
    <location>
        <begin position="355"/>
        <end position="596"/>
    </location>
</feature>
<keyword evidence="6" id="KW-0511">Multifunctional enzyme</keyword>
<comment type="catalytic activity">
    <reaction evidence="8">
        <text>[GlcNAc-(1-&gt;4)-Mur2Ac(oyl-L-Ala-gamma-D-Glu-L-Lys-D-Ala-D-Ala)](n)-di-trans,octa-cis-undecaprenyl diphosphate + beta-D-GlcNAc-(1-&gt;4)-Mur2Ac(oyl-L-Ala-gamma-D-Glu-L-Lys-D-Ala-D-Ala)-di-trans,octa-cis-undecaprenyl diphosphate = [GlcNAc-(1-&gt;4)-Mur2Ac(oyl-L-Ala-gamma-D-Glu-L-Lys-D-Ala-D-Ala)](n+1)-di-trans,octa-cis-undecaprenyl diphosphate + di-trans,octa-cis-undecaprenyl diphosphate + H(+)</text>
        <dbReference type="Rhea" id="RHEA:23708"/>
        <dbReference type="Rhea" id="RHEA-COMP:9602"/>
        <dbReference type="Rhea" id="RHEA-COMP:9603"/>
        <dbReference type="ChEBI" id="CHEBI:15378"/>
        <dbReference type="ChEBI" id="CHEBI:58405"/>
        <dbReference type="ChEBI" id="CHEBI:60033"/>
        <dbReference type="ChEBI" id="CHEBI:78435"/>
        <dbReference type="EC" id="2.4.99.28"/>
    </reaction>
</comment>
<accession>A0AB35U277</accession>
<dbReference type="InterPro" id="IPR001264">
    <property type="entry name" value="Glyco_trans_51"/>
</dbReference>
<gene>
    <name evidence="12" type="ORF">MOZ60_01050</name>
</gene>
<keyword evidence="9" id="KW-0812">Transmembrane</keyword>
<dbReference type="InterPro" id="IPR012338">
    <property type="entry name" value="Beta-lactam/transpept-like"/>
</dbReference>
<dbReference type="SUPFAM" id="SSF56601">
    <property type="entry name" value="beta-lactamase/transpeptidase-like"/>
    <property type="match status" value="1"/>
</dbReference>
<evidence type="ECO:0000256" key="1">
    <source>
        <dbReference type="ARBA" id="ARBA00022645"/>
    </source>
</evidence>
<keyword evidence="9" id="KW-0472">Membrane</keyword>
<keyword evidence="9" id="KW-1133">Transmembrane helix</keyword>
<dbReference type="InterPro" id="IPR001460">
    <property type="entry name" value="PCN-bd_Tpept"/>
</dbReference>
<evidence type="ECO:0000313" key="13">
    <source>
        <dbReference type="Proteomes" id="UP001286174"/>
    </source>
</evidence>
<dbReference type="GO" id="GO:0008658">
    <property type="term" value="F:penicillin binding"/>
    <property type="evidence" value="ECO:0007669"/>
    <property type="project" value="InterPro"/>
</dbReference>
<evidence type="ECO:0000256" key="2">
    <source>
        <dbReference type="ARBA" id="ARBA00022670"/>
    </source>
</evidence>
<comment type="catalytic activity">
    <reaction evidence="7">
        <text>Preferential cleavage: (Ac)2-L-Lys-D-Ala-|-D-Ala. Also transpeptidation of peptidyl-alanyl moieties that are N-acyl substituents of D-alanine.</text>
        <dbReference type="EC" id="3.4.16.4"/>
    </reaction>
</comment>
<protein>
    <submittedName>
        <fullName evidence="12">Transglycosylase domain-containing protein</fullName>
    </submittedName>
</protein>
<evidence type="ECO:0000256" key="7">
    <source>
        <dbReference type="ARBA" id="ARBA00034000"/>
    </source>
</evidence>
<sequence>MRKKKEKDPNMHIQKKKFDWFSFLTVLLAVLVGFEAVIGTAGIVTVNAMLKDKPTLNIEELYSQESTRIFDKDGNQISDVGQTLRENITYDEIPESLIDAFLSIEDSRFFTHNGFDVARFAASAVRNLKSGSASQGGSTFTMQLVKLTYFFTDDGSTTANRDIEYKVQQIALAMELEKQASKKEIFELYLNKMNFGGSGNIRGVEKAAEYYFNKRITQLNLAESALLAGIINSPYYYDPMNYLDYSTQRRNQVLDMMLRHGYITQEEHDLAKSIKVEDLLYDHSQDTASSDADPNQAYIDQVLTEAQTITGQDPLTIAMDIQTAMAPDVQNESYQICAGNVDSIAYPSDNMEVGFITINNSTGEIIAIGAGRNYTTSNSAMLLNHATSAYHNPGSCVKPFFSYALAFEYLGWATSHVVTDKPVGSSSWVFQNFDGVYHGDVTLEYAIQTSLNTPAIQALQEEISKVGMNTVEDYFQSLGFSQYSASTFDLSWAIGGNQFTTNPEEIAGATSMLYNGGKYIKPHCITGITYRSGFQDPITVSDLDAYQPKQVLSDAAAYLSAYMMNKVVNSSEYNYAQILKRDYQTFAKSGTSDYGDAGLEYGIPEGARKDKWMTCATSEYTIAAWNGFDKADANETSYFTDAWDSLNIPGKICSDLLDTMYSDGSAPADLTKPDDVVEITHIKGVFPYVKTIDGMDSKYITTGYVKKGYETLADPEKASSISDLSSFTASMADDDNTVQFNWAAYPDTSRLTVASGTKDISLKDGNTVIKAATGTRMFDYSWVYGPIQYKATVSQNGNKLAEIATSSENYTQAIDNLEPETETQVCGYYGYEKLGGDGQQVCTTFTSPEAKFTLPTSGTYDEIKAWLQTNGLSVKKISEEHTDGKETVGQVTISDGSGNDVTGQKLKRSAFSSCTITVIAD</sequence>
<dbReference type="Gene3D" id="3.40.710.10">
    <property type="entry name" value="DD-peptidase/beta-lactamase superfamily"/>
    <property type="match status" value="1"/>
</dbReference>
<dbReference type="Gene3D" id="1.10.3810.10">
    <property type="entry name" value="Biosynthetic peptidoglycan transglycosylase-like"/>
    <property type="match status" value="1"/>
</dbReference>
<keyword evidence="2" id="KW-0645">Protease</keyword>
<dbReference type="Pfam" id="PF00905">
    <property type="entry name" value="Transpeptidase"/>
    <property type="match status" value="1"/>
</dbReference>